<keyword evidence="4" id="KW-1185">Reference proteome</keyword>
<gene>
    <name evidence="3" type="ordered locus">Tnap_0405</name>
</gene>
<proteinExistence type="predicted"/>
<dbReference type="EMBL" id="CP001839">
    <property type="protein sequence ID" value="ADA66506.1"/>
    <property type="molecule type" value="Genomic_DNA"/>
</dbReference>
<dbReference type="Proteomes" id="UP000000940">
    <property type="component" value="Chromosome"/>
</dbReference>
<dbReference type="InterPro" id="IPR005537">
    <property type="entry name" value="RAMP_III_fam"/>
</dbReference>
<accession>D2C6C0</accession>
<dbReference type="Pfam" id="PF03787">
    <property type="entry name" value="RAMPs"/>
    <property type="match status" value="1"/>
</dbReference>
<dbReference type="GO" id="GO:0051607">
    <property type="term" value="P:defense response to virus"/>
    <property type="evidence" value="ECO:0007669"/>
    <property type="project" value="UniProtKB-KW"/>
</dbReference>
<dbReference type="KEGG" id="tnp:Tnap_0405"/>
<keyword evidence="1" id="KW-0051">Antiviral defense</keyword>
<evidence type="ECO:0000313" key="3">
    <source>
        <dbReference type="EMBL" id="ADA66506.1"/>
    </source>
</evidence>
<feature type="domain" description="CRISPR type III-associated protein" evidence="2">
    <location>
        <begin position="127"/>
        <end position="327"/>
    </location>
</feature>
<sequence>MYHDFYAYYQIENEQSIDQLINGSGKYNDILDTYQKILLLSTAYSKGKGVIDYAKSGNRRNRAGLIAILHSQKKYDQYIHGKLNEIKSLGIDSSIDITLLPKGSWILEFQLELEKPFLSKDDIPFYIIENPVKKDVVFGVPYTPATTWKGNLRWAMMKEFLEKKKDDPEEFAETRFRHTLLFGTEKGWEGTPKGWSEYLDRMCPDAKRIYRKKLTEMFEKNNDKPEDIHVEGMLHFYPTFWDRIDLMVINPHDRKTKTGKNPIYFEIVPEGAKGMFRLLYVPYYWLGDDDEKLKKKVWEDLSQVIAGVKAMMLKYGFSAKKTIGFGKARNNFNTGRVEIKGFLSTREFSNFEGLESIWGVEDEYS</sequence>
<evidence type="ECO:0000256" key="1">
    <source>
        <dbReference type="ARBA" id="ARBA00023118"/>
    </source>
</evidence>
<dbReference type="HOGENOM" id="CLU_057129_1_0_0"/>
<dbReference type="AlphaFoldDB" id="D2C6C0"/>
<reference evidence="3 4" key="1">
    <citation type="submission" date="2009-12" db="EMBL/GenBank/DDBJ databases">
        <title>Complete sequence of Thermotoga petrophila RKU-1.</title>
        <authorList>
            <consortium name="US DOE Joint Genome Institute"/>
            <person name="Lucas S."/>
            <person name="Copeland A."/>
            <person name="Lapidus A."/>
            <person name="Glavina del Rio T."/>
            <person name="Dalin E."/>
            <person name="Tice H."/>
            <person name="Bruce D."/>
            <person name="Goodwin L."/>
            <person name="Pitluck S."/>
            <person name="Munk A.C."/>
            <person name="Brettin T."/>
            <person name="Detter J.C."/>
            <person name="Han C."/>
            <person name="Tapia R."/>
            <person name="Larimer F."/>
            <person name="Land M."/>
            <person name="Hauser L."/>
            <person name="Kyrpides N."/>
            <person name="Mikhailova N."/>
            <person name="Nelson K.E."/>
            <person name="Gogarten J.P."/>
            <person name="Noll K.M."/>
        </authorList>
    </citation>
    <scope>NUCLEOTIDE SEQUENCE [LARGE SCALE GENOMIC DNA]</scope>
    <source>
        <strain evidence="4">ATCC BAA-489 / DSM 13996 / JCM 10882 / RKU-10</strain>
    </source>
</reference>
<organism evidence="3 4">
    <name type="scientific">Thermotoga petrophila (strain ATCC BAA-489 / DSM 13996 / JCM 10882 / RKU-10)</name>
    <name type="common">Thermotoga naphthophila</name>
    <dbReference type="NCBI Taxonomy" id="590168"/>
    <lineage>
        <taxon>Bacteria</taxon>
        <taxon>Thermotogati</taxon>
        <taxon>Thermotogota</taxon>
        <taxon>Thermotogae</taxon>
        <taxon>Thermotogales</taxon>
        <taxon>Thermotogaceae</taxon>
        <taxon>Thermotoga</taxon>
    </lineage>
</organism>
<evidence type="ECO:0000259" key="2">
    <source>
        <dbReference type="Pfam" id="PF03787"/>
    </source>
</evidence>
<protein>
    <recommendedName>
        <fullName evidence="2">CRISPR type III-associated protein domain-containing protein</fullName>
    </recommendedName>
</protein>
<name>D2C6C0_THEP2</name>
<evidence type="ECO:0000313" key="4">
    <source>
        <dbReference type="Proteomes" id="UP000000940"/>
    </source>
</evidence>